<gene>
    <name evidence="2" type="ORF">NCTC13100_00591</name>
</gene>
<sequence>MANNVDYFYRTHDYLLRNHKPLVRRQLMDRINWQDRLIGIKGPRGIGKTSFLLDYACENYGAGNRQCLYINLNQFYFTTETLVDFAGEFVREGGRVLLLDQLFKYSDWSAELRACMERYPQLQIIFSGSSVMRLTTENPDLNGLVSVYTLPGFSLREYINIQRNLALPSFTLQQILENHQAIARDILKAVNPNDLLQDYMHHGYYPLFLEDANYSENLLKTINMTLEVDVLFIKQIEQRFLYKIRRLMYLLGLEAPATLNVSQLAGQIESSRATVMNYLKYLNDARLITLLYKPGTAQFSKKPARVYLDNTNLSYVMHPEVMIQENNLRTFFLNQLRYSGHHVDVGECAGTDFLLDGRLPFKVQEQPGTRLGAGCYYAVHNLFDGRSAEIPLWLFGFLY</sequence>
<protein>
    <recommendedName>
        <fullName evidence="1">AAA domain-containing protein</fullName>
    </recommendedName>
</protein>
<dbReference type="EMBL" id="UGTI01000001">
    <property type="protein sequence ID" value="SUB77467.1"/>
    <property type="molecule type" value="Genomic_DNA"/>
</dbReference>
<dbReference type="PANTHER" id="PTHR42990:SF1">
    <property type="entry name" value="AAA+ ATPASE DOMAIN-CONTAINING PROTEIN"/>
    <property type="match status" value="1"/>
</dbReference>
<feature type="domain" description="AAA" evidence="1">
    <location>
        <begin position="35"/>
        <end position="158"/>
    </location>
</feature>
<evidence type="ECO:0000313" key="2">
    <source>
        <dbReference type="EMBL" id="SUB77467.1"/>
    </source>
</evidence>
<dbReference type="InterPro" id="IPR027417">
    <property type="entry name" value="P-loop_NTPase"/>
</dbReference>
<proteinExistence type="predicted"/>
<dbReference type="SUPFAM" id="SSF52540">
    <property type="entry name" value="P-loop containing nucleoside triphosphate hydrolases"/>
    <property type="match status" value="1"/>
</dbReference>
<reference evidence="2 3" key="1">
    <citation type="submission" date="2018-06" db="EMBL/GenBank/DDBJ databases">
        <authorList>
            <consortium name="Pathogen Informatics"/>
            <person name="Doyle S."/>
        </authorList>
    </citation>
    <scope>NUCLEOTIDE SEQUENCE [LARGE SCALE GENOMIC DNA]</scope>
    <source>
        <strain evidence="2 3">NCTC13100</strain>
    </source>
</reference>
<dbReference type="Gene3D" id="3.40.50.300">
    <property type="entry name" value="P-loop containing nucleotide triphosphate hydrolases"/>
    <property type="match status" value="1"/>
</dbReference>
<dbReference type="InterPro" id="IPR041682">
    <property type="entry name" value="AAA_14"/>
</dbReference>
<name>A0A379DHJ7_9PORP</name>
<dbReference type="Proteomes" id="UP000254263">
    <property type="component" value="Unassembled WGS sequence"/>
</dbReference>
<dbReference type="SUPFAM" id="SSF46785">
    <property type="entry name" value="Winged helix' DNA-binding domain"/>
    <property type="match status" value="1"/>
</dbReference>
<evidence type="ECO:0000259" key="1">
    <source>
        <dbReference type="Pfam" id="PF13173"/>
    </source>
</evidence>
<dbReference type="InterPro" id="IPR036390">
    <property type="entry name" value="WH_DNA-bd_sf"/>
</dbReference>
<accession>A0A379DHJ7</accession>
<dbReference type="AlphaFoldDB" id="A0A379DHJ7"/>
<evidence type="ECO:0000313" key="3">
    <source>
        <dbReference type="Proteomes" id="UP000254263"/>
    </source>
</evidence>
<organism evidence="2 3">
    <name type="scientific">Porphyromonas macacae</name>
    <dbReference type="NCBI Taxonomy" id="28115"/>
    <lineage>
        <taxon>Bacteria</taxon>
        <taxon>Pseudomonadati</taxon>
        <taxon>Bacteroidota</taxon>
        <taxon>Bacteroidia</taxon>
        <taxon>Bacteroidales</taxon>
        <taxon>Porphyromonadaceae</taxon>
        <taxon>Porphyromonas</taxon>
    </lineage>
</organism>
<dbReference type="PANTHER" id="PTHR42990">
    <property type="entry name" value="ATPASE"/>
    <property type="match status" value="1"/>
</dbReference>
<dbReference type="Pfam" id="PF13173">
    <property type="entry name" value="AAA_14"/>
    <property type="match status" value="1"/>
</dbReference>